<dbReference type="Gramene" id="TuG1812G0200004092.01.T01">
    <property type="protein sequence ID" value="TuG1812G0200004092.01.T01"/>
    <property type="gene ID" value="TuG1812G0200004092.01"/>
</dbReference>
<reference evidence="2" key="1">
    <citation type="journal article" date="2013" name="Nature">
        <title>Draft genome of the wheat A-genome progenitor Triticum urartu.</title>
        <authorList>
            <person name="Ling H.Q."/>
            <person name="Zhao S."/>
            <person name="Liu D."/>
            <person name="Wang J."/>
            <person name="Sun H."/>
            <person name="Zhang C."/>
            <person name="Fan H."/>
            <person name="Li D."/>
            <person name="Dong L."/>
            <person name="Tao Y."/>
            <person name="Gao C."/>
            <person name="Wu H."/>
            <person name="Li Y."/>
            <person name="Cui Y."/>
            <person name="Guo X."/>
            <person name="Zheng S."/>
            <person name="Wang B."/>
            <person name="Yu K."/>
            <person name="Liang Q."/>
            <person name="Yang W."/>
            <person name="Lou X."/>
            <person name="Chen J."/>
            <person name="Feng M."/>
            <person name="Jian J."/>
            <person name="Zhang X."/>
            <person name="Luo G."/>
            <person name="Jiang Y."/>
            <person name="Liu J."/>
            <person name="Wang Z."/>
            <person name="Sha Y."/>
            <person name="Zhang B."/>
            <person name="Wu H."/>
            <person name="Tang D."/>
            <person name="Shen Q."/>
            <person name="Xue P."/>
            <person name="Zou S."/>
            <person name="Wang X."/>
            <person name="Liu X."/>
            <person name="Wang F."/>
            <person name="Yang Y."/>
            <person name="An X."/>
            <person name="Dong Z."/>
            <person name="Zhang K."/>
            <person name="Zhang X."/>
            <person name="Luo M.C."/>
            <person name="Dvorak J."/>
            <person name="Tong Y."/>
            <person name="Wang J."/>
            <person name="Yang H."/>
            <person name="Li Z."/>
            <person name="Wang D."/>
            <person name="Zhang A."/>
            <person name="Wang J."/>
        </authorList>
    </citation>
    <scope>NUCLEOTIDE SEQUENCE</scope>
    <source>
        <strain evidence="2">cv. G1812</strain>
    </source>
</reference>
<dbReference type="Proteomes" id="UP000015106">
    <property type="component" value="Chromosome 2"/>
</dbReference>
<dbReference type="EnsemblPlants" id="TuG1812G0200004092.01.T01">
    <property type="protein sequence ID" value="TuG1812G0200004092.01.T01"/>
    <property type="gene ID" value="TuG1812G0200004092.01"/>
</dbReference>
<reference evidence="1" key="2">
    <citation type="submission" date="2018-03" db="EMBL/GenBank/DDBJ databases">
        <title>The Triticum urartu genome reveals the dynamic nature of wheat genome evolution.</title>
        <authorList>
            <person name="Ling H."/>
            <person name="Ma B."/>
            <person name="Shi X."/>
            <person name="Liu H."/>
            <person name="Dong L."/>
            <person name="Sun H."/>
            <person name="Cao Y."/>
            <person name="Gao Q."/>
            <person name="Zheng S."/>
            <person name="Li Y."/>
            <person name="Yu Y."/>
            <person name="Du H."/>
            <person name="Qi M."/>
            <person name="Li Y."/>
            <person name="Yu H."/>
            <person name="Cui Y."/>
            <person name="Wang N."/>
            <person name="Chen C."/>
            <person name="Wu H."/>
            <person name="Zhao Y."/>
            <person name="Zhang J."/>
            <person name="Li Y."/>
            <person name="Zhou W."/>
            <person name="Zhang B."/>
            <person name="Hu W."/>
            <person name="Eijk M."/>
            <person name="Tang J."/>
            <person name="Witsenboer H."/>
            <person name="Zhao S."/>
            <person name="Li Z."/>
            <person name="Zhang A."/>
            <person name="Wang D."/>
            <person name="Liang C."/>
        </authorList>
    </citation>
    <scope>NUCLEOTIDE SEQUENCE [LARGE SCALE GENOMIC DNA]</scope>
    <source>
        <strain evidence="1">cv. G1812</strain>
    </source>
</reference>
<reference evidence="1" key="3">
    <citation type="submission" date="2022-06" db="UniProtKB">
        <authorList>
            <consortium name="EnsemblPlants"/>
        </authorList>
    </citation>
    <scope>IDENTIFICATION</scope>
</reference>
<evidence type="ECO:0000313" key="1">
    <source>
        <dbReference type="EnsemblPlants" id="TuG1812G0200004092.01.T01"/>
    </source>
</evidence>
<protein>
    <submittedName>
        <fullName evidence="1">Uncharacterized protein</fullName>
    </submittedName>
</protein>
<keyword evidence="2" id="KW-1185">Reference proteome</keyword>
<name>A0A8R7PHH1_TRIUA</name>
<organism evidence="1 2">
    <name type="scientific">Triticum urartu</name>
    <name type="common">Red wild einkorn</name>
    <name type="synonym">Crithodium urartu</name>
    <dbReference type="NCBI Taxonomy" id="4572"/>
    <lineage>
        <taxon>Eukaryota</taxon>
        <taxon>Viridiplantae</taxon>
        <taxon>Streptophyta</taxon>
        <taxon>Embryophyta</taxon>
        <taxon>Tracheophyta</taxon>
        <taxon>Spermatophyta</taxon>
        <taxon>Magnoliopsida</taxon>
        <taxon>Liliopsida</taxon>
        <taxon>Poales</taxon>
        <taxon>Poaceae</taxon>
        <taxon>BOP clade</taxon>
        <taxon>Pooideae</taxon>
        <taxon>Triticodae</taxon>
        <taxon>Triticeae</taxon>
        <taxon>Triticinae</taxon>
        <taxon>Triticum</taxon>
    </lineage>
</organism>
<accession>A0A8R7PHH1</accession>
<evidence type="ECO:0000313" key="2">
    <source>
        <dbReference type="Proteomes" id="UP000015106"/>
    </source>
</evidence>
<dbReference type="AlphaFoldDB" id="A0A8R7PHH1"/>
<sequence length="86" mass="9448">MRMKCLGLQDATRKLNAKENYGGSITCNTKSGGRIKIKDGDQIRKQFLVHLLNYINNEAAHNIPDTYVNSLALLGNTGIIVLALCT</sequence>
<proteinExistence type="predicted"/>